<dbReference type="HOGENOM" id="CLU_040681_6_0_0"/>
<dbReference type="eggNOG" id="COG0517">
    <property type="taxonomic scope" value="Bacteria"/>
</dbReference>
<feature type="domain" description="CBS" evidence="3">
    <location>
        <begin position="81"/>
        <end position="137"/>
    </location>
</feature>
<dbReference type="PROSITE" id="PS51371">
    <property type="entry name" value="CBS"/>
    <property type="match status" value="2"/>
</dbReference>
<name>A8F484_PSELT</name>
<dbReference type="CDD" id="cd04584">
    <property type="entry name" value="CBS_pair_AcuB_like"/>
    <property type="match status" value="1"/>
</dbReference>
<reference evidence="4 5" key="2">
    <citation type="journal article" date="2009" name="Proc. Natl. Acad. Sci. U.S.A.">
        <title>On the chimeric nature, thermophilic origin, and phylogenetic placement of the Thermotogales.</title>
        <authorList>
            <person name="Zhaxybayeva O."/>
            <person name="Swithers K.S."/>
            <person name="Lapierre P."/>
            <person name="Fournier G.P."/>
            <person name="Bickhart D.M."/>
            <person name="DeBoy R.T."/>
            <person name="Nelson K.E."/>
            <person name="Nesbo C.L."/>
            <person name="Doolittle W.F."/>
            <person name="Gogarten J.P."/>
            <person name="Noll K.M."/>
        </authorList>
    </citation>
    <scope>NUCLEOTIDE SEQUENCE [LARGE SCALE GENOMIC DNA]</scope>
    <source>
        <strain evidence="5">ATCC BAA-301 / DSM 14385 / NBRC 107922 / TMO</strain>
    </source>
</reference>
<dbReference type="Pfam" id="PF00571">
    <property type="entry name" value="CBS"/>
    <property type="match status" value="2"/>
</dbReference>
<dbReference type="InterPro" id="IPR046342">
    <property type="entry name" value="CBS_dom_sf"/>
</dbReference>
<keyword evidence="1 2" id="KW-0129">CBS domain</keyword>
<dbReference type="EMBL" id="CP000812">
    <property type="protein sequence ID" value="ABV32968.1"/>
    <property type="molecule type" value="Genomic_DNA"/>
</dbReference>
<feature type="domain" description="CBS" evidence="3">
    <location>
        <begin position="7"/>
        <end position="65"/>
    </location>
</feature>
<dbReference type="Proteomes" id="UP000002016">
    <property type="component" value="Chromosome"/>
</dbReference>
<dbReference type="PANTHER" id="PTHR43080">
    <property type="entry name" value="CBS DOMAIN-CONTAINING PROTEIN CBSX3, MITOCHONDRIAL"/>
    <property type="match status" value="1"/>
</dbReference>
<sequence length="213" mass="24283">MFVRDVMTTDVVTISPDASFSEAMELIRKRGVRRLPVVKNDKVVGIITEKDLLSASPSQATTLDVWELTSLLGKLKIKQIMKKDVIHVHPNTPIEEAARIMTDKKIGSLIVLENERMVGIVTETDIFKVFINMLGARENGIRYVFRVQNVPGILSKILYLMYQCGGNLIAVTTYEKSRDEYNVVVKVRDLYKQEFERKFLEGMPFASIIDVRE</sequence>
<proteinExistence type="predicted"/>
<dbReference type="AlphaFoldDB" id="A8F484"/>
<dbReference type="PANTHER" id="PTHR43080:SF2">
    <property type="entry name" value="CBS DOMAIN-CONTAINING PROTEIN"/>
    <property type="match status" value="1"/>
</dbReference>
<dbReference type="SUPFAM" id="SSF55021">
    <property type="entry name" value="ACT-like"/>
    <property type="match status" value="1"/>
</dbReference>
<evidence type="ECO:0000256" key="2">
    <source>
        <dbReference type="PROSITE-ProRule" id="PRU00703"/>
    </source>
</evidence>
<evidence type="ECO:0000259" key="3">
    <source>
        <dbReference type="PROSITE" id="PS51371"/>
    </source>
</evidence>
<dbReference type="Gene3D" id="3.10.580.10">
    <property type="entry name" value="CBS-domain"/>
    <property type="match status" value="1"/>
</dbReference>
<dbReference type="InterPro" id="IPR000644">
    <property type="entry name" value="CBS_dom"/>
</dbReference>
<keyword evidence="5" id="KW-1185">Reference proteome</keyword>
<dbReference type="SUPFAM" id="SSF54631">
    <property type="entry name" value="CBS-domain pair"/>
    <property type="match status" value="1"/>
</dbReference>
<dbReference type="OrthoDB" id="9802114at2"/>
<dbReference type="RefSeq" id="WP_012002449.1">
    <property type="nucleotide sequence ID" value="NC_009828.1"/>
</dbReference>
<evidence type="ECO:0000313" key="5">
    <source>
        <dbReference type="Proteomes" id="UP000002016"/>
    </source>
</evidence>
<gene>
    <name evidence="4" type="ordered locus">Tlet_0401</name>
</gene>
<reference evidence="4 5" key="1">
    <citation type="submission" date="2007-08" db="EMBL/GenBank/DDBJ databases">
        <title>Complete sequence of Thermotoga lettingae TMO.</title>
        <authorList>
            <consortium name="US DOE Joint Genome Institute"/>
            <person name="Copeland A."/>
            <person name="Lucas S."/>
            <person name="Lapidus A."/>
            <person name="Barry K."/>
            <person name="Glavina del Rio T."/>
            <person name="Dalin E."/>
            <person name="Tice H."/>
            <person name="Pitluck S."/>
            <person name="Foster B."/>
            <person name="Bruce D."/>
            <person name="Schmutz J."/>
            <person name="Larimer F."/>
            <person name="Land M."/>
            <person name="Hauser L."/>
            <person name="Kyrpides N."/>
            <person name="Mikhailova N."/>
            <person name="Nelson K."/>
            <person name="Gogarten J.P."/>
            <person name="Noll K."/>
            <person name="Richardson P."/>
        </authorList>
    </citation>
    <scope>NUCLEOTIDE SEQUENCE [LARGE SCALE GENOMIC DNA]</scope>
    <source>
        <strain evidence="5">ATCC BAA-301 / DSM 14385 / NBRC 107922 / TMO</strain>
    </source>
</reference>
<organism evidence="4 5">
    <name type="scientific">Pseudothermotoga lettingae (strain ATCC BAA-301 / DSM 14385 / NBRC 107922 / TMO)</name>
    <name type="common">Thermotoga lettingae</name>
    <dbReference type="NCBI Taxonomy" id="416591"/>
    <lineage>
        <taxon>Bacteria</taxon>
        <taxon>Thermotogati</taxon>
        <taxon>Thermotogota</taxon>
        <taxon>Thermotogae</taxon>
        <taxon>Thermotogales</taxon>
        <taxon>Thermotogaceae</taxon>
        <taxon>Pseudothermotoga</taxon>
    </lineage>
</organism>
<dbReference type="SMART" id="SM00116">
    <property type="entry name" value="CBS"/>
    <property type="match status" value="2"/>
</dbReference>
<evidence type="ECO:0000313" key="4">
    <source>
        <dbReference type="EMBL" id="ABV32968.1"/>
    </source>
</evidence>
<protein>
    <submittedName>
        <fullName evidence="4">CBS domain containing protein</fullName>
    </submittedName>
</protein>
<dbReference type="STRING" id="416591.Tlet_0401"/>
<evidence type="ECO:0000256" key="1">
    <source>
        <dbReference type="ARBA" id="ARBA00023122"/>
    </source>
</evidence>
<dbReference type="KEGG" id="tle:Tlet_0401"/>
<dbReference type="InterPro" id="IPR051257">
    <property type="entry name" value="Diverse_CBS-Domain"/>
</dbReference>
<dbReference type="InterPro" id="IPR045865">
    <property type="entry name" value="ACT-like_dom_sf"/>
</dbReference>
<accession>A8F484</accession>